<reference evidence="6 7" key="1">
    <citation type="submission" date="2016-04" db="EMBL/GenBank/DDBJ databases">
        <title>The genome of Intoshia linei affirms orthonectids as highly simplified spiralians.</title>
        <authorList>
            <person name="Mikhailov K.V."/>
            <person name="Slusarev G.S."/>
            <person name="Nikitin M.A."/>
            <person name="Logacheva M.D."/>
            <person name="Penin A."/>
            <person name="Aleoshin V."/>
            <person name="Panchin Y.V."/>
        </authorList>
    </citation>
    <scope>NUCLEOTIDE SEQUENCE [LARGE SCALE GENOMIC DNA]</scope>
    <source>
        <strain evidence="6">Intl2013</strain>
        <tissue evidence="6">Whole animal</tissue>
    </source>
</reference>
<evidence type="ECO:0000313" key="7">
    <source>
        <dbReference type="Proteomes" id="UP000078046"/>
    </source>
</evidence>
<dbReference type="GO" id="GO:0005730">
    <property type="term" value="C:nucleolus"/>
    <property type="evidence" value="ECO:0007669"/>
    <property type="project" value="TreeGrafter"/>
</dbReference>
<organism evidence="6 7">
    <name type="scientific">Intoshia linei</name>
    <dbReference type="NCBI Taxonomy" id="1819745"/>
    <lineage>
        <taxon>Eukaryota</taxon>
        <taxon>Metazoa</taxon>
        <taxon>Spiralia</taxon>
        <taxon>Lophotrochozoa</taxon>
        <taxon>Mesozoa</taxon>
        <taxon>Orthonectida</taxon>
        <taxon>Rhopaluridae</taxon>
        <taxon>Intoshia</taxon>
    </lineage>
</organism>
<dbReference type="AlphaFoldDB" id="A0A177AX00"/>
<keyword evidence="3" id="KW-0539">Nucleus</keyword>
<proteinExistence type="inferred from homology"/>
<feature type="compositionally biased region" description="Basic residues" evidence="4">
    <location>
        <begin position="138"/>
        <end position="152"/>
    </location>
</feature>
<dbReference type="GO" id="GO:0042274">
    <property type="term" value="P:ribosomal small subunit biogenesis"/>
    <property type="evidence" value="ECO:0007669"/>
    <property type="project" value="TreeGrafter"/>
</dbReference>
<feature type="domain" description="Ribosomal RNA-processing protein 14/surfeit locus protein 6 C-terminal" evidence="5">
    <location>
        <begin position="13"/>
        <end position="139"/>
    </location>
</feature>
<dbReference type="PANTHER" id="PTHR14369">
    <property type="entry name" value="SURFEIT LOCUS PROTEIN 6"/>
    <property type="match status" value="1"/>
</dbReference>
<feature type="compositionally biased region" description="Basic residues" evidence="4">
    <location>
        <begin position="112"/>
        <end position="122"/>
    </location>
</feature>
<dbReference type="GO" id="GO:0003723">
    <property type="term" value="F:RNA binding"/>
    <property type="evidence" value="ECO:0007669"/>
    <property type="project" value="TreeGrafter"/>
</dbReference>
<feature type="compositionally biased region" description="Basic and acidic residues" evidence="4">
    <location>
        <begin position="123"/>
        <end position="137"/>
    </location>
</feature>
<dbReference type="GO" id="GO:0003677">
    <property type="term" value="F:DNA binding"/>
    <property type="evidence" value="ECO:0007669"/>
    <property type="project" value="TreeGrafter"/>
</dbReference>
<evidence type="ECO:0000259" key="5">
    <source>
        <dbReference type="Pfam" id="PF04935"/>
    </source>
</evidence>
<dbReference type="InterPro" id="IPR029190">
    <property type="entry name" value="Rrp14/SURF6_C"/>
</dbReference>
<comment type="caution">
    <text evidence="6">The sequence shown here is derived from an EMBL/GenBank/DDBJ whole genome shotgun (WGS) entry which is preliminary data.</text>
</comment>
<feature type="region of interest" description="Disordered" evidence="4">
    <location>
        <begin position="92"/>
        <end position="152"/>
    </location>
</feature>
<dbReference type="Proteomes" id="UP000078046">
    <property type="component" value="Unassembled WGS sequence"/>
</dbReference>
<evidence type="ECO:0000256" key="4">
    <source>
        <dbReference type="SAM" id="MobiDB-lite"/>
    </source>
</evidence>
<comment type="subcellular location">
    <subcellularLocation>
        <location evidence="1">Nucleus</location>
    </subcellularLocation>
</comment>
<feature type="compositionally biased region" description="Basic residues" evidence="4">
    <location>
        <begin position="92"/>
        <end position="102"/>
    </location>
</feature>
<dbReference type="EMBL" id="LWCA01000950">
    <property type="protein sequence ID" value="OAF66380.1"/>
    <property type="molecule type" value="Genomic_DNA"/>
</dbReference>
<dbReference type="OrthoDB" id="444809at2759"/>
<evidence type="ECO:0000256" key="3">
    <source>
        <dbReference type="ARBA" id="ARBA00023242"/>
    </source>
</evidence>
<evidence type="ECO:0000313" key="6">
    <source>
        <dbReference type="EMBL" id="OAF66380.1"/>
    </source>
</evidence>
<keyword evidence="7" id="KW-1185">Reference proteome</keyword>
<accession>A0A177AX00</accession>
<comment type="similarity">
    <text evidence="2">Belongs to the SURF6 family.</text>
</comment>
<evidence type="ECO:0000256" key="1">
    <source>
        <dbReference type="ARBA" id="ARBA00004123"/>
    </source>
</evidence>
<protein>
    <recommendedName>
        <fullName evidence="5">Ribosomal RNA-processing protein 14/surfeit locus protein 6 C-terminal domain-containing protein</fullName>
    </recommendedName>
</protein>
<gene>
    <name evidence="6" type="ORF">A3Q56_05865</name>
</gene>
<sequence length="152" mass="18573">MTDKSQPICDFSFNKLTDPNYQKRKKRSIEASKDYVRILEKMQRQKEKLGKMAQIDDEKAKTEKRNIEWDNVIRKSRGIKIKDDEFRVKSALKKRDKRKLNSSKKWNERIKTNKHLQRKKQTKRNENIQKRSNDKVNRRIRKAINRRMKKSR</sequence>
<dbReference type="GO" id="GO:0042273">
    <property type="term" value="P:ribosomal large subunit biogenesis"/>
    <property type="evidence" value="ECO:0007669"/>
    <property type="project" value="TreeGrafter"/>
</dbReference>
<dbReference type="InterPro" id="IPR007019">
    <property type="entry name" value="SURF6"/>
</dbReference>
<dbReference type="PANTHER" id="PTHR14369:SF0">
    <property type="entry name" value="SURFEIT LOCUS PROTEIN 6"/>
    <property type="match status" value="1"/>
</dbReference>
<name>A0A177AX00_9BILA</name>
<evidence type="ECO:0000256" key="2">
    <source>
        <dbReference type="ARBA" id="ARBA00005904"/>
    </source>
</evidence>
<dbReference type="Pfam" id="PF04935">
    <property type="entry name" value="SURF6"/>
    <property type="match status" value="1"/>
</dbReference>